<protein>
    <submittedName>
        <fullName evidence="2">Uncharacterized protein</fullName>
    </submittedName>
</protein>
<accession>A0A067LG31</accession>
<proteinExistence type="predicted"/>
<evidence type="ECO:0000313" key="2">
    <source>
        <dbReference type="EMBL" id="KDP43515.1"/>
    </source>
</evidence>
<dbReference type="EMBL" id="KK914267">
    <property type="protein sequence ID" value="KDP43515.1"/>
    <property type="molecule type" value="Genomic_DNA"/>
</dbReference>
<organism evidence="2 3">
    <name type="scientific">Jatropha curcas</name>
    <name type="common">Barbados nut</name>
    <dbReference type="NCBI Taxonomy" id="180498"/>
    <lineage>
        <taxon>Eukaryota</taxon>
        <taxon>Viridiplantae</taxon>
        <taxon>Streptophyta</taxon>
        <taxon>Embryophyta</taxon>
        <taxon>Tracheophyta</taxon>
        <taxon>Spermatophyta</taxon>
        <taxon>Magnoliopsida</taxon>
        <taxon>eudicotyledons</taxon>
        <taxon>Gunneridae</taxon>
        <taxon>Pentapetalae</taxon>
        <taxon>rosids</taxon>
        <taxon>fabids</taxon>
        <taxon>Malpighiales</taxon>
        <taxon>Euphorbiaceae</taxon>
        <taxon>Crotonoideae</taxon>
        <taxon>Jatropheae</taxon>
        <taxon>Jatropha</taxon>
    </lineage>
</organism>
<name>A0A067LG31_JATCU</name>
<gene>
    <name evidence="2" type="ORF">JCGZ_16802</name>
</gene>
<feature type="region of interest" description="Disordered" evidence="1">
    <location>
        <begin position="131"/>
        <end position="156"/>
    </location>
</feature>
<dbReference type="Proteomes" id="UP000027138">
    <property type="component" value="Unassembled WGS sequence"/>
</dbReference>
<dbReference type="AlphaFoldDB" id="A0A067LG31"/>
<evidence type="ECO:0000313" key="3">
    <source>
        <dbReference type="Proteomes" id="UP000027138"/>
    </source>
</evidence>
<reference evidence="2 3" key="1">
    <citation type="journal article" date="2014" name="PLoS ONE">
        <title>Global Analysis of Gene Expression Profiles in Physic Nut (Jatropha curcas L.) Seedlings Exposed to Salt Stress.</title>
        <authorList>
            <person name="Zhang L."/>
            <person name="Zhang C."/>
            <person name="Wu P."/>
            <person name="Chen Y."/>
            <person name="Li M."/>
            <person name="Jiang H."/>
            <person name="Wu G."/>
        </authorList>
    </citation>
    <scope>NUCLEOTIDE SEQUENCE [LARGE SCALE GENOMIC DNA]</scope>
    <source>
        <strain evidence="3">cv. GZQX0401</strain>
        <tissue evidence="2">Young leaves</tissue>
    </source>
</reference>
<feature type="compositionally biased region" description="Basic and acidic residues" evidence="1">
    <location>
        <begin position="143"/>
        <end position="156"/>
    </location>
</feature>
<sequence>MAAHQSAQIELLNSKPMNPMGLNLYGPMIYISSPPDQQGGNVVHLMNPQGGNPQEIYNQQGSGLGNQPFWNIHGGNNQNPPSMSFRNESIPSFRPQKGILTGYYPMPNVQGGDFPDGNNQLSPSVNPSLFPQLGSGMPSTFKKGMDKEAKSKKETAKKEMLKVKLEIIFREEIF</sequence>
<evidence type="ECO:0000256" key="1">
    <source>
        <dbReference type="SAM" id="MobiDB-lite"/>
    </source>
</evidence>
<keyword evidence="3" id="KW-1185">Reference proteome</keyword>